<name>E6YJF5_BARC7</name>
<dbReference type="Proteomes" id="UP000009101">
    <property type="component" value="Chromosome"/>
</dbReference>
<dbReference type="KEGG" id="bcd:BARCL_1321"/>
<dbReference type="GO" id="GO:0046417">
    <property type="term" value="P:chorismate metabolic process"/>
    <property type="evidence" value="ECO:0007669"/>
    <property type="project" value="InterPro"/>
</dbReference>
<dbReference type="AlphaFoldDB" id="E6YJF5"/>
<dbReference type="HOGENOM" id="CLU_131518_0_1_5"/>
<accession>E6YJF5</accession>
<dbReference type="EMBL" id="FN645454">
    <property type="protein sequence ID" value="CBI76993.1"/>
    <property type="molecule type" value="Genomic_DNA"/>
</dbReference>
<reference evidence="3 4" key="2">
    <citation type="journal article" date="2011" name="PLoS Genet.">
        <title>Parallel evolution of a type IV secretion system in radiating lineages of the host-restricted bacterial pathogen Bartonella.</title>
        <authorList>
            <person name="Engel P."/>
            <person name="Salzburger W."/>
            <person name="Liesch M."/>
            <person name="Chang C.C."/>
            <person name="Maruyama S."/>
            <person name="Lanz C."/>
            <person name="Calteau A."/>
            <person name="Lajus A."/>
            <person name="Medigue C."/>
            <person name="Schuster S.C."/>
            <person name="Dehio C."/>
        </authorList>
    </citation>
    <scope>NUCLEOTIDE SEQUENCE [LARGE SCALE GENOMIC DNA]</scope>
    <source>
        <strain evidence="4">CIP 104772 / 73</strain>
    </source>
</reference>
<reference evidence="4" key="1">
    <citation type="submission" date="2009-11" db="EMBL/GenBank/DDBJ databases">
        <title>Genome sequencing of Bartonella species and comparative genomics.</title>
        <authorList>
            <person name="Engel P."/>
            <person name="Salzburger W."/>
            <person name="Marius L."/>
            <person name="Chao-Chin C."/>
            <person name="Soichi M."/>
            <person name="Christa L."/>
            <person name="Alexandra C."/>
            <person name="Aurelie L."/>
            <person name="Claudine M."/>
            <person name="Stephan S.C."/>
            <person name="Christoph D."/>
        </authorList>
    </citation>
    <scope>NUCLEOTIDE SEQUENCE [LARGE SCALE GENOMIC DNA]</scope>
    <source>
        <strain evidence="4">CIP 104772 / 73</strain>
    </source>
</reference>
<sequence>MQGKAPNDLRYLRASIGNFDAVLVHILAERFHCTQAMGVLKARYDLPAENRTREQCQVAHLWQLALDSHLDQDFARKFYSSLLKK</sequence>
<dbReference type="STRING" id="696125.BARCL_1321"/>
<dbReference type="InterPro" id="IPR002701">
    <property type="entry name" value="CM_II_prokaryot"/>
</dbReference>
<dbReference type="SUPFAM" id="SSF48600">
    <property type="entry name" value="Chorismate mutase II"/>
    <property type="match status" value="1"/>
</dbReference>
<proteinExistence type="predicted"/>
<dbReference type="GO" id="GO:0004106">
    <property type="term" value="F:chorismate mutase activity"/>
    <property type="evidence" value="ECO:0007669"/>
    <property type="project" value="UniProtKB-EC"/>
</dbReference>
<dbReference type="InterPro" id="IPR036263">
    <property type="entry name" value="Chorismate_II_sf"/>
</dbReference>
<organism evidence="3 4">
    <name type="scientific">Bartonella clarridgeiae (strain CCUG 45776 / CIP 104772 / 73)</name>
    <dbReference type="NCBI Taxonomy" id="696125"/>
    <lineage>
        <taxon>Bacteria</taxon>
        <taxon>Pseudomonadati</taxon>
        <taxon>Pseudomonadota</taxon>
        <taxon>Alphaproteobacteria</taxon>
        <taxon>Hyphomicrobiales</taxon>
        <taxon>Bartonellaceae</taxon>
        <taxon>Bartonella</taxon>
    </lineage>
</organism>
<evidence type="ECO:0000259" key="2">
    <source>
        <dbReference type="PROSITE" id="PS51168"/>
    </source>
</evidence>
<dbReference type="EC" id="5.4.99.5" evidence="1"/>
<feature type="domain" description="Chorismate mutase" evidence="2">
    <location>
        <begin position="3"/>
        <end position="85"/>
    </location>
</feature>
<dbReference type="eggNOG" id="COG1605">
    <property type="taxonomic scope" value="Bacteria"/>
</dbReference>
<dbReference type="Pfam" id="PF01817">
    <property type="entry name" value="CM_2"/>
    <property type="match status" value="1"/>
</dbReference>
<keyword evidence="4" id="KW-1185">Reference proteome</keyword>
<evidence type="ECO:0000256" key="1">
    <source>
        <dbReference type="ARBA" id="ARBA00012404"/>
    </source>
</evidence>
<evidence type="ECO:0000313" key="4">
    <source>
        <dbReference type="Proteomes" id="UP000009101"/>
    </source>
</evidence>
<dbReference type="SMART" id="SM00830">
    <property type="entry name" value="CM_2"/>
    <property type="match status" value="1"/>
</dbReference>
<dbReference type="RefSeq" id="WP_013545607.1">
    <property type="nucleotide sequence ID" value="NC_014932.1"/>
</dbReference>
<gene>
    <name evidence="3" type="ordered locus">BARCL_1321</name>
</gene>
<dbReference type="Gene3D" id="1.20.59.10">
    <property type="entry name" value="Chorismate mutase"/>
    <property type="match status" value="1"/>
</dbReference>
<evidence type="ECO:0000313" key="3">
    <source>
        <dbReference type="EMBL" id="CBI76993.1"/>
    </source>
</evidence>
<dbReference type="PROSITE" id="PS51168">
    <property type="entry name" value="CHORISMATE_MUT_2"/>
    <property type="match status" value="1"/>
</dbReference>
<protein>
    <recommendedName>
        <fullName evidence="1">chorismate mutase</fullName>
        <ecNumber evidence="1">5.4.99.5</ecNumber>
    </recommendedName>
</protein>
<dbReference type="InterPro" id="IPR036979">
    <property type="entry name" value="CM_dom_sf"/>
</dbReference>